<evidence type="ECO:0000313" key="3">
    <source>
        <dbReference type="Proteomes" id="UP001140510"/>
    </source>
</evidence>
<dbReference type="AlphaFoldDB" id="A0A9W8ZMZ3"/>
<comment type="caution">
    <text evidence="2">The sequence shown here is derived from an EMBL/GenBank/DDBJ whole genome shotgun (WGS) entry which is preliminary data.</text>
</comment>
<dbReference type="InterPro" id="IPR051783">
    <property type="entry name" value="NAD(P)-dependent_oxidoreduct"/>
</dbReference>
<evidence type="ECO:0000259" key="1">
    <source>
        <dbReference type="Pfam" id="PF01370"/>
    </source>
</evidence>
<dbReference type="PANTHER" id="PTHR48079:SF5">
    <property type="entry name" value="DEPENDENT EPIMERASE_DEHYDRATASE, PUTATIVE (AFU_ORTHOLOGUE AFUA_7G00180)-RELATED"/>
    <property type="match status" value="1"/>
</dbReference>
<dbReference type="GO" id="GO:0005737">
    <property type="term" value="C:cytoplasm"/>
    <property type="evidence" value="ECO:0007669"/>
    <property type="project" value="TreeGrafter"/>
</dbReference>
<dbReference type="OrthoDB" id="10262413at2759"/>
<evidence type="ECO:0000313" key="2">
    <source>
        <dbReference type="EMBL" id="KAJ4409866.1"/>
    </source>
</evidence>
<dbReference type="SUPFAM" id="SSF51735">
    <property type="entry name" value="NAD(P)-binding Rossmann-fold domains"/>
    <property type="match status" value="1"/>
</dbReference>
<keyword evidence="3" id="KW-1185">Reference proteome</keyword>
<accession>A0A9W8ZMZ3</accession>
<sequence length="315" mass="33074">MGKTIFLTGGSGYIGRTLIALAISRGYTVHVLSRSPASDTILLSLGATPIRGDLTSLATLTSSAAASDIVISIADSLSSDYSLPRAERFRINNAANNALFEGLTGTGKVLVTTGGSLSAAALPSHEPTDESSPGWPEGHWAAFNLGGIQQEWLDSGVRVCQVRLAPYVYGRGGSGVGLFMKIWAGAGQGMVVDGGAMWTTTVHVDDAVELYLLVAEKGRAGESYNATAATDIAQAQLARAICRAVDIPCKELSLDEATSKVGPFLAGFLSIENRASNRKAREELGWEVRGKGIMEDIEHGSYVEVAKALKDGRVS</sequence>
<organism evidence="2 3">
    <name type="scientific">Didymella pomorum</name>
    <dbReference type="NCBI Taxonomy" id="749634"/>
    <lineage>
        <taxon>Eukaryota</taxon>
        <taxon>Fungi</taxon>
        <taxon>Dikarya</taxon>
        <taxon>Ascomycota</taxon>
        <taxon>Pezizomycotina</taxon>
        <taxon>Dothideomycetes</taxon>
        <taxon>Pleosporomycetidae</taxon>
        <taxon>Pleosporales</taxon>
        <taxon>Pleosporineae</taxon>
        <taxon>Didymellaceae</taxon>
        <taxon>Didymella</taxon>
    </lineage>
</organism>
<dbReference type="PANTHER" id="PTHR48079">
    <property type="entry name" value="PROTEIN YEEZ"/>
    <property type="match status" value="1"/>
</dbReference>
<dbReference type="Gene3D" id="3.40.50.720">
    <property type="entry name" value="NAD(P)-binding Rossmann-like Domain"/>
    <property type="match status" value="1"/>
</dbReference>
<gene>
    <name evidence="2" type="ORF">N0V91_002342</name>
</gene>
<protein>
    <recommendedName>
        <fullName evidence="1">NAD-dependent epimerase/dehydratase domain-containing protein</fullName>
    </recommendedName>
</protein>
<dbReference type="InterPro" id="IPR001509">
    <property type="entry name" value="Epimerase_deHydtase"/>
</dbReference>
<dbReference type="Proteomes" id="UP001140510">
    <property type="component" value="Unassembled WGS sequence"/>
</dbReference>
<feature type="domain" description="NAD-dependent epimerase/dehydratase" evidence="1">
    <location>
        <begin position="5"/>
        <end position="225"/>
    </location>
</feature>
<dbReference type="GO" id="GO:0004029">
    <property type="term" value="F:aldehyde dehydrogenase (NAD+) activity"/>
    <property type="evidence" value="ECO:0007669"/>
    <property type="project" value="TreeGrafter"/>
</dbReference>
<name>A0A9W8ZMZ3_9PLEO</name>
<reference evidence="2" key="1">
    <citation type="submission" date="2022-10" db="EMBL/GenBank/DDBJ databases">
        <title>Tapping the CABI collections for fungal endophytes: first genome assemblies for Collariella, Neodidymelliopsis, Ascochyta clinopodiicola, Didymella pomorum, Didymosphaeria variabile, Neocosmospora piperis and Neocucurbitaria cava.</title>
        <authorList>
            <person name="Hill R."/>
        </authorList>
    </citation>
    <scope>NUCLEOTIDE SEQUENCE</scope>
    <source>
        <strain evidence="2">IMI 355091</strain>
    </source>
</reference>
<dbReference type="InterPro" id="IPR036291">
    <property type="entry name" value="NAD(P)-bd_dom_sf"/>
</dbReference>
<proteinExistence type="predicted"/>
<dbReference type="EMBL" id="JAPEVA010000010">
    <property type="protein sequence ID" value="KAJ4409866.1"/>
    <property type="molecule type" value="Genomic_DNA"/>
</dbReference>
<dbReference type="Pfam" id="PF01370">
    <property type="entry name" value="Epimerase"/>
    <property type="match status" value="1"/>
</dbReference>